<evidence type="ECO:0008006" key="3">
    <source>
        <dbReference type="Google" id="ProtNLM"/>
    </source>
</evidence>
<dbReference type="Proteomes" id="UP001054945">
    <property type="component" value="Unassembled WGS sequence"/>
</dbReference>
<dbReference type="AlphaFoldDB" id="A0AAV4USV0"/>
<organism evidence="1 2">
    <name type="scientific">Caerostris extrusa</name>
    <name type="common">Bark spider</name>
    <name type="synonym">Caerostris bankana</name>
    <dbReference type="NCBI Taxonomy" id="172846"/>
    <lineage>
        <taxon>Eukaryota</taxon>
        <taxon>Metazoa</taxon>
        <taxon>Ecdysozoa</taxon>
        <taxon>Arthropoda</taxon>
        <taxon>Chelicerata</taxon>
        <taxon>Arachnida</taxon>
        <taxon>Araneae</taxon>
        <taxon>Araneomorphae</taxon>
        <taxon>Entelegynae</taxon>
        <taxon>Araneoidea</taxon>
        <taxon>Araneidae</taxon>
        <taxon>Caerostris</taxon>
    </lineage>
</organism>
<sequence>MNFVFRVLYAYASAFPESKLSCCQETWSPFRDSALCNRVSREKMTFQVEQTLSPARTKTQSCLTNVE</sequence>
<reference evidence="1 2" key="1">
    <citation type="submission" date="2021-06" db="EMBL/GenBank/DDBJ databases">
        <title>Caerostris extrusa draft genome.</title>
        <authorList>
            <person name="Kono N."/>
            <person name="Arakawa K."/>
        </authorList>
    </citation>
    <scope>NUCLEOTIDE SEQUENCE [LARGE SCALE GENOMIC DNA]</scope>
</reference>
<evidence type="ECO:0000313" key="1">
    <source>
        <dbReference type="EMBL" id="GIY60811.1"/>
    </source>
</evidence>
<dbReference type="EMBL" id="BPLR01013380">
    <property type="protein sequence ID" value="GIY60811.1"/>
    <property type="molecule type" value="Genomic_DNA"/>
</dbReference>
<protein>
    <recommendedName>
        <fullName evidence="3">Secreted protein</fullName>
    </recommendedName>
</protein>
<keyword evidence="2" id="KW-1185">Reference proteome</keyword>
<evidence type="ECO:0000313" key="2">
    <source>
        <dbReference type="Proteomes" id="UP001054945"/>
    </source>
</evidence>
<comment type="caution">
    <text evidence="1">The sequence shown here is derived from an EMBL/GenBank/DDBJ whole genome shotgun (WGS) entry which is preliminary data.</text>
</comment>
<accession>A0AAV4USV0</accession>
<proteinExistence type="predicted"/>
<gene>
    <name evidence="1" type="ORF">CEXT_285871</name>
</gene>
<name>A0AAV4USV0_CAEEX</name>